<dbReference type="AlphaFoldDB" id="A0A558DEU3"/>
<dbReference type="GO" id="GO:0008081">
    <property type="term" value="F:phosphoric diester hydrolase activity"/>
    <property type="evidence" value="ECO:0007669"/>
    <property type="project" value="UniProtKB-ARBA"/>
</dbReference>
<dbReference type="SUPFAM" id="SSF55781">
    <property type="entry name" value="GAF domain-like"/>
    <property type="match status" value="1"/>
</dbReference>
<dbReference type="Pfam" id="PF13487">
    <property type="entry name" value="HD_5"/>
    <property type="match status" value="1"/>
</dbReference>
<comment type="caution">
    <text evidence="2">The sequence shown here is derived from an EMBL/GenBank/DDBJ whole genome shotgun (WGS) entry which is preliminary data.</text>
</comment>
<dbReference type="CDD" id="cd00077">
    <property type="entry name" value="HDc"/>
    <property type="match status" value="1"/>
</dbReference>
<dbReference type="InterPro" id="IPR052020">
    <property type="entry name" value="Cyclic_di-GMP/3'3'-cGAMP_PDE"/>
</dbReference>
<dbReference type="InterPro" id="IPR029016">
    <property type="entry name" value="GAF-like_dom_sf"/>
</dbReference>
<proteinExistence type="predicted"/>
<evidence type="ECO:0000313" key="2">
    <source>
        <dbReference type="EMBL" id="TVT59557.1"/>
    </source>
</evidence>
<dbReference type="PANTHER" id="PTHR45228">
    <property type="entry name" value="CYCLIC DI-GMP PHOSPHODIESTERASE TM_0186-RELATED"/>
    <property type="match status" value="1"/>
</dbReference>
<protein>
    <submittedName>
        <fullName evidence="2">HD domain-containing protein</fullName>
    </submittedName>
</protein>
<dbReference type="InterPro" id="IPR037522">
    <property type="entry name" value="HD_GYP_dom"/>
</dbReference>
<sequence length="370" mass="42113">MSWDQVGERIVNLHSDLRANWPHLSRLAVAIYDHETDHLNTFVNSGDGQRQLQNYSARLSDVPSLKELAERHSPRIKQDLRDQPQPLSPHTQWLIEAGFASSYTMPLYGNDHLIGFLFFDADRSNYFTETMVRYLAVYTELISAIITNQLAPIYILRGALNTVRHLALKRDSETACHIRRVGRYAQFIAFKLAPQLQLSDEYIEFVLQYAPMHDIGKIGVPDNILLKRGELSREEFETAKIHVLSGLEIIDSVVEEFDLGHLAHIDILKNIIGTHHERFDGTGYPNRLAGEAIPLEGRITAVADVLDALTTRRSYKAAWSFEEAIGYLQKKSGSMFDPLCVAPLLDNIDELREIHDCFKDRDEDNPTTSD</sequence>
<evidence type="ECO:0000259" key="1">
    <source>
        <dbReference type="PROSITE" id="PS51832"/>
    </source>
</evidence>
<dbReference type="PANTHER" id="PTHR45228:SF1">
    <property type="entry name" value="CYCLIC DI-GMP PHOSPHODIESTERASE TM_0186"/>
    <property type="match status" value="1"/>
</dbReference>
<dbReference type="EMBL" id="VMRY01000003">
    <property type="protein sequence ID" value="TVT59557.1"/>
    <property type="molecule type" value="Genomic_DNA"/>
</dbReference>
<feature type="domain" description="HD-GYP" evidence="1">
    <location>
        <begin position="152"/>
        <end position="360"/>
    </location>
</feature>
<dbReference type="PROSITE" id="PS51832">
    <property type="entry name" value="HD_GYP"/>
    <property type="match status" value="1"/>
</dbReference>
<dbReference type="Gene3D" id="3.30.450.40">
    <property type="match status" value="1"/>
</dbReference>
<evidence type="ECO:0000313" key="3">
    <source>
        <dbReference type="Proteomes" id="UP000317355"/>
    </source>
</evidence>
<gene>
    <name evidence="2" type="ORF">FHK82_00815</name>
</gene>
<accession>A0A558DEU3</accession>
<dbReference type="SMART" id="SM00471">
    <property type="entry name" value="HDc"/>
    <property type="match status" value="1"/>
</dbReference>
<name>A0A558DEU3_9GAMM</name>
<organism evidence="2 3">
    <name type="scientific">Sedimenticola thiotaurini</name>
    <dbReference type="NCBI Taxonomy" id="1543721"/>
    <lineage>
        <taxon>Bacteria</taxon>
        <taxon>Pseudomonadati</taxon>
        <taxon>Pseudomonadota</taxon>
        <taxon>Gammaproteobacteria</taxon>
        <taxon>Chromatiales</taxon>
        <taxon>Sedimenticolaceae</taxon>
        <taxon>Sedimenticola</taxon>
    </lineage>
</organism>
<dbReference type="Gene3D" id="1.10.3210.10">
    <property type="entry name" value="Hypothetical protein af1432"/>
    <property type="match status" value="1"/>
</dbReference>
<reference evidence="2 3" key="1">
    <citation type="submission" date="2019-07" db="EMBL/GenBank/DDBJ databases">
        <title>The pathways for chlorine oxyanion respiration interact through the shared metabolite chlorate.</title>
        <authorList>
            <person name="Barnum T.P."/>
            <person name="Cheng Y."/>
            <person name="Hill K.A."/>
            <person name="Lucas L.N."/>
            <person name="Carlson H.K."/>
            <person name="Coates J.D."/>
        </authorList>
    </citation>
    <scope>NUCLEOTIDE SEQUENCE [LARGE SCALE GENOMIC DNA]</scope>
    <source>
        <strain evidence="2">BK-3</strain>
    </source>
</reference>
<dbReference type="InterPro" id="IPR003607">
    <property type="entry name" value="HD/PDEase_dom"/>
</dbReference>
<dbReference type="Proteomes" id="UP000317355">
    <property type="component" value="Unassembled WGS sequence"/>
</dbReference>
<dbReference type="SUPFAM" id="SSF109604">
    <property type="entry name" value="HD-domain/PDEase-like"/>
    <property type="match status" value="1"/>
</dbReference>